<evidence type="ECO:0000313" key="1">
    <source>
        <dbReference type="EMBL" id="CCA16043.1"/>
    </source>
</evidence>
<accession>F0W4L0</accession>
<reference evidence="1" key="1">
    <citation type="journal article" date="2011" name="PLoS Biol.">
        <title>Gene gain and loss during evolution of obligate parasitism in the white rust pathogen of Arabidopsis thaliana.</title>
        <authorList>
            <person name="Kemen E."/>
            <person name="Gardiner A."/>
            <person name="Schultz-Larsen T."/>
            <person name="Kemen A.C."/>
            <person name="Balmuth A.L."/>
            <person name="Robert-Seilaniantz A."/>
            <person name="Bailey K."/>
            <person name="Holub E."/>
            <person name="Studholme D.J."/>
            <person name="Maclean D."/>
            <person name="Jones J.D."/>
        </authorList>
    </citation>
    <scope>NUCLEOTIDE SEQUENCE</scope>
</reference>
<organism evidence="1">
    <name type="scientific">Albugo laibachii Nc14</name>
    <dbReference type="NCBI Taxonomy" id="890382"/>
    <lineage>
        <taxon>Eukaryota</taxon>
        <taxon>Sar</taxon>
        <taxon>Stramenopiles</taxon>
        <taxon>Oomycota</taxon>
        <taxon>Peronosporomycetes</taxon>
        <taxon>Albuginales</taxon>
        <taxon>Albuginaceae</taxon>
        <taxon>Albugo</taxon>
    </lineage>
</organism>
<evidence type="ECO:0000313" key="2">
    <source>
        <dbReference type="EMBL" id="CCA26460.1"/>
    </source>
</evidence>
<dbReference type="EMBL" id="FR824062">
    <property type="protein sequence ID" value="CCA16043.1"/>
    <property type="molecule type" value="Genomic_DNA"/>
</dbReference>
<dbReference type="AlphaFoldDB" id="F0W4L0"/>
<proteinExistence type="predicted"/>
<reference evidence="1" key="2">
    <citation type="submission" date="2011-02" db="EMBL/GenBank/DDBJ databases">
        <authorList>
            <person name="MacLean D."/>
        </authorList>
    </citation>
    <scope>NUCLEOTIDE SEQUENCE</scope>
</reference>
<name>F0W4L0_9STRA</name>
<sequence>MIDDFIYFPCIHCHLELFTSSREGHKSVFQTSKGSIKILERAESIHIHNIGPETHYDHFMKKKTYRDRSCKGKSCGMMDDC</sequence>
<dbReference type="HOGENOM" id="CLU_2578830_0_0_1"/>
<gene>
    <name evidence="1" type="primary">AlNc14C17G1830</name>
    <name evidence="2" type="synonym">AlNc14C376G11167</name>
    <name evidence="1" type="ORF">ALNC14_021860</name>
    <name evidence="2" type="ORF">ALNC14_126040</name>
</gene>
<protein>
    <submittedName>
        <fullName evidence="1">AlNc14C17G1830 protein</fullName>
    </submittedName>
    <submittedName>
        <fullName evidence="2">AlNc14C376G11167 protein</fullName>
    </submittedName>
</protein>
<dbReference type="EMBL" id="FR824420">
    <property type="protein sequence ID" value="CCA26460.1"/>
    <property type="molecule type" value="Genomic_DNA"/>
</dbReference>